<dbReference type="InterPro" id="IPR001932">
    <property type="entry name" value="PPM-type_phosphatase-like_dom"/>
</dbReference>
<dbReference type="Pfam" id="PF00481">
    <property type="entry name" value="PP2C"/>
    <property type="match status" value="1"/>
</dbReference>
<feature type="region of interest" description="Disordered" evidence="10">
    <location>
        <begin position="140"/>
        <end position="160"/>
    </location>
</feature>
<dbReference type="InterPro" id="IPR000222">
    <property type="entry name" value="PP2C_BS"/>
</dbReference>
<dbReference type="OrthoDB" id="10264738at2759"/>
<evidence type="ECO:0000256" key="8">
    <source>
        <dbReference type="ARBA" id="ARBA00023211"/>
    </source>
</evidence>
<dbReference type="GO" id="GO:0004722">
    <property type="term" value="F:protein serine/threonine phosphatase activity"/>
    <property type="evidence" value="ECO:0007669"/>
    <property type="project" value="UniProtKB-EC"/>
</dbReference>
<keyword evidence="4" id="KW-0479">Metal-binding</keyword>
<feature type="domain" description="PPM-type phosphatase" evidence="11">
    <location>
        <begin position="45"/>
        <end position="386"/>
    </location>
</feature>
<dbReference type="Gene3D" id="3.60.40.10">
    <property type="entry name" value="PPM-type phosphatase domain"/>
    <property type="match status" value="1"/>
</dbReference>
<evidence type="ECO:0000256" key="1">
    <source>
        <dbReference type="ARBA" id="ARBA00001936"/>
    </source>
</evidence>
<dbReference type="PANTHER" id="PTHR13832:SF803">
    <property type="entry name" value="PROTEIN PHOSPHATASE 1G"/>
    <property type="match status" value="1"/>
</dbReference>
<proteinExistence type="inferred from homology"/>
<dbReference type="PROSITE" id="PS01032">
    <property type="entry name" value="PPM_1"/>
    <property type="match status" value="1"/>
</dbReference>
<protein>
    <recommendedName>
        <fullName evidence="3">protein-serine/threonine phosphatase</fullName>
        <ecNumber evidence="3">3.1.3.16</ecNumber>
    </recommendedName>
</protein>
<accession>A0A1Q3ACD0</accession>
<evidence type="ECO:0000256" key="10">
    <source>
        <dbReference type="SAM" id="MobiDB-lite"/>
    </source>
</evidence>
<dbReference type="InterPro" id="IPR036457">
    <property type="entry name" value="PPM-type-like_dom_sf"/>
</dbReference>
<comment type="caution">
    <text evidence="12">The sequence shown here is derived from an EMBL/GenBank/DDBJ whole genome shotgun (WGS) entry which is preliminary data.</text>
</comment>
<dbReference type="FunFam" id="3.60.40.10:FF:000087">
    <property type="entry name" value="Type 2C protein phosphatase"/>
    <property type="match status" value="1"/>
</dbReference>
<dbReference type="GO" id="GO:0046872">
    <property type="term" value="F:metal ion binding"/>
    <property type="evidence" value="ECO:0007669"/>
    <property type="project" value="UniProtKB-KW"/>
</dbReference>
<keyword evidence="5 9" id="KW-0378">Hydrolase</keyword>
<evidence type="ECO:0000256" key="3">
    <source>
        <dbReference type="ARBA" id="ARBA00013081"/>
    </source>
</evidence>
<sequence length="411" mass="46157">MGQLLSHPLTEKTIECNDYRDIVQAYNSVGDAAFTNGKTRLPRFYNCVGTMQGYRLTQEDAHLVVNEDKTIYVKFFNPFKNSTEELTMSIFALFDGHGGDNCSNFLSGGRHNSGNSKSKGIAKWIAYSFERHGYGAYVRVKNNDDDDKEDNPQYKVSPPNTKRAFKTMQGLIMQILKDAFFLQDQELYQYFANSSCGSTAVVAVIINFQDLYVVNGGDSRCILSSKSLGVKTMSFDHKPQHIGELLRINDNGGTVSLGRVGGVLALSRAFGDFQFKRGVYYSNNKYNGYKLKQSSGVPPQESQVTVEPDVLMHKIDYNRDEFLVLGCDGIWDIYSNKQLVQFIKYHLTLGVSLDGIVAKILDHGIAQANSNTGVGFDNMTVIIVVFNKPNETLQDWCTKMKFRLERERGLS</sequence>
<reference evidence="12 13" key="1">
    <citation type="submission" date="2016-08" db="EMBL/GenBank/DDBJ databases">
        <title>Draft genome sequence of allopolyploid Zygosaccharomyces rouxii.</title>
        <authorList>
            <person name="Watanabe J."/>
            <person name="Uehara K."/>
            <person name="Mogi Y."/>
            <person name="Tsukioka Y."/>
        </authorList>
    </citation>
    <scope>NUCLEOTIDE SEQUENCE [LARGE SCALE GENOMIC DNA]</scope>
    <source>
        <strain evidence="12 13">NBRC 110957</strain>
    </source>
</reference>
<evidence type="ECO:0000313" key="12">
    <source>
        <dbReference type="EMBL" id="GAV53434.1"/>
    </source>
</evidence>
<evidence type="ECO:0000256" key="5">
    <source>
        <dbReference type="ARBA" id="ARBA00022801"/>
    </source>
</evidence>
<gene>
    <name evidence="12" type="ORF">ZYGR_0AI07180</name>
</gene>
<dbReference type="PANTHER" id="PTHR13832">
    <property type="entry name" value="PROTEIN PHOSPHATASE 2C"/>
    <property type="match status" value="1"/>
</dbReference>
<evidence type="ECO:0000313" key="13">
    <source>
        <dbReference type="Proteomes" id="UP000187013"/>
    </source>
</evidence>
<dbReference type="EC" id="3.1.3.16" evidence="3"/>
<comment type="cofactor">
    <cofactor evidence="1">
        <name>Mn(2+)</name>
        <dbReference type="ChEBI" id="CHEBI:29035"/>
    </cofactor>
</comment>
<evidence type="ECO:0000256" key="4">
    <source>
        <dbReference type="ARBA" id="ARBA00022723"/>
    </source>
</evidence>
<dbReference type="SUPFAM" id="SSF81606">
    <property type="entry name" value="PP2C-like"/>
    <property type="match status" value="1"/>
</dbReference>
<dbReference type="AlphaFoldDB" id="A0A1Q3ACD0"/>
<name>A0A1Q3ACD0_ZYGRO</name>
<evidence type="ECO:0000256" key="9">
    <source>
        <dbReference type="RuleBase" id="RU003465"/>
    </source>
</evidence>
<dbReference type="InterPro" id="IPR015655">
    <property type="entry name" value="PP2C"/>
</dbReference>
<dbReference type="EMBL" id="BDGX01000035">
    <property type="protein sequence ID" value="GAV53434.1"/>
    <property type="molecule type" value="Genomic_DNA"/>
</dbReference>
<keyword evidence="6" id="KW-0460">Magnesium</keyword>
<dbReference type="CDD" id="cd00143">
    <property type="entry name" value="PP2Cc"/>
    <property type="match status" value="1"/>
</dbReference>
<evidence type="ECO:0000256" key="7">
    <source>
        <dbReference type="ARBA" id="ARBA00022912"/>
    </source>
</evidence>
<comment type="similarity">
    <text evidence="2 9">Belongs to the PP2C family.</text>
</comment>
<dbReference type="PROSITE" id="PS51746">
    <property type="entry name" value="PPM_2"/>
    <property type="match status" value="1"/>
</dbReference>
<keyword evidence="8" id="KW-0464">Manganese</keyword>
<evidence type="ECO:0000256" key="6">
    <source>
        <dbReference type="ARBA" id="ARBA00022842"/>
    </source>
</evidence>
<keyword evidence="7 9" id="KW-0904">Protein phosphatase</keyword>
<dbReference type="SMART" id="SM00332">
    <property type="entry name" value="PP2Cc"/>
    <property type="match status" value="1"/>
</dbReference>
<evidence type="ECO:0000256" key="2">
    <source>
        <dbReference type="ARBA" id="ARBA00006702"/>
    </source>
</evidence>
<organism evidence="12 13">
    <name type="scientific">Zygosaccharomyces rouxii</name>
    <dbReference type="NCBI Taxonomy" id="4956"/>
    <lineage>
        <taxon>Eukaryota</taxon>
        <taxon>Fungi</taxon>
        <taxon>Dikarya</taxon>
        <taxon>Ascomycota</taxon>
        <taxon>Saccharomycotina</taxon>
        <taxon>Saccharomycetes</taxon>
        <taxon>Saccharomycetales</taxon>
        <taxon>Saccharomycetaceae</taxon>
        <taxon>Zygosaccharomyces</taxon>
    </lineage>
</organism>
<dbReference type="Proteomes" id="UP000187013">
    <property type="component" value="Unassembled WGS sequence"/>
</dbReference>
<evidence type="ECO:0000259" key="11">
    <source>
        <dbReference type="PROSITE" id="PS51746"/>
    </source>
</evidence>